<dbReference type="InterPro" id="IPR001238">
    <property type="entry name" value="DNA-binding_RecF"/>
</dbReference>
<dbReference type="GO" id="GO:0006302">
    <property type="term" value="P:double-strand break repair"/>
    <property type="evidence" value="ECO:0007669"/>
    <property type="project" value="TreeGrafter"/>
</dbReference>
<evidence type="ECO:0000256" key="3">
    <source>
        <dbReference type="ARBA" id="ARBA00020170"/>
    </source>
</evidence>
<keyword evidence="8" id="KW-0238">DNA-binding</keyword>
<evidence type="ECO:0000259" key="9">
    <source>
        <dbReference type="Pfam" id="PF02463"/>
    </source>
</evidence>
<dbReference type="InterPro" id="IPR003395">
    <property type="entry name" value="RecF/RecN/SMC_N"/>
</dbReference>
<dbReference type="GO" id="GO:0005524">
    <property type="term" value="F:ATP binding"/>
    <property type="evidence" value="ECO:0007669"/>
    <property type="project" value="UniProtKB-KW"/>
</dbReference>
<dbReference type="PROSITE" id="PS00618">
    <property type="entry name" value="RECF_2"/>
    <property type="match status" value="1"/>
</dbReference>
<keyword evidence="7" id="KW-0067">ATP-binding</keyword>
<evidence type="ECO:0000256" key="8">
    <source>
        <dbReference type="ARBA" id="ARBA00023125"/>
    </source>
</evidence>
<keyword evidence="6" id="KW-0547">Nucleotide-binding</keyword>
<organism evidence="10">
    <name type="scientific">freshwater metagenome</name>
    <dbReference type="NCBI Taxonomy" id="449393"/>
    <lineage>
        <taxon>unclassified sequences</taxon>
        <taxon>metagenomes</taxon>
        <taxon>ecological metagenomes</taxon>
    </lineage>
</organism>
<dbReference type="GO" id="GO:0005737">
    <property type="term" value="C:cytoplasm"/>
    <property type="evidence" value="ECO:0007669"/>
    <property type="project" value="UniProtKB-SubCell"/>
</dbReference>
<dbReference type="PROSITE" id="PS00617">
    <property type="entry name" value="RECF_1"/>
    <property type="match status" value="1"/>
</dbReference>
<comment type="similarity">
    <text evidence="2">Belongs to the RecF family.</text>
</comment>
<evidence type="ECO:0000256" key="5">
    <source>
        <dbReference type="ARBA" id="ARBA00022705"/>
    </source>
</evidence>
<dbReference type="GO" id="GO:0000731">
    <property type="term" value="P:DNA synthesis involved in DNA repair"/>
    <property type="evidence" value="ECO:0007669"/>
    <property type="project" value="TreeGrafter"/>
</dbReference>
<evidence type="ECO:0000256" key="6">
    <source>
        <dbReference type="ARBA" id="ARBA00022741"/>
    </source>
</evidence>
<evidence type="ECO:0000256" key="1">
    <source>
        <dbReference type="ARBA" id="ARBA00004496"/>
    </source>
</evidence>
<gene>
    <name evidence="10" type="ORF">UFOPK1392_01002</name>
</gene>
<dbReference type="InterPro" id="IPR042174">
    <property type="entry name" value="RecF_2"/>
</dbReference>
<evidence type="ECO:0000256" key="7">
    <source>
        <dbReference type="ARBA" id="ARBA00022840"/>
    </source>
</evidence>
<reference evidence="10" key="1">
    <citation type="submission" date="2020-05" db="EMBL/GenBank/DDBJ databases">
        <authorList>
            <person name="Chiriac C."/>
            <person name="Salcher M."/>
            <person name="Ghai R."/>
            <person name="Kavagutti S V."/>
        </authorList>
    </citation>
    <scope>NUCLEOTIDE SEQUENCE</scope>
</reference>
<dbReference type="Pfam" id="PF02463">
    <property type="entry name" value="SMC_N"/>
    <property type="match status" value="1"/>
</dbReference>
<keyword evidence="5" id="KW-0235">DNA replication</keyword>
<dbReference type="InterPro" id="IPR018078">
    <property type="entry name" value="DNA-binding_RecF_CS"/>
</dbReference>
<accession>A0A6J5YFR5</accession>
<dbReference type="GO" id="GO:0006260">
    <property type="term" value="P:DNA replication"/>
    <property type="evidence" value="ECO:0007669"/>
    <property type="project" value="UniProtKB-KW"/>
</dbReference>
<dbReference type="Gene3D" id="3.40.50.300">
    <property type="entry name" value="P-loop containing nucleotide triphosphate hydrolases"/>
    <property type="match status" value="1"/>
</dbReference>
<feature type="domain" description="RecF/RecN/SMC N-terminal" evidence="9">
    <location>
        <begin position="3"/>
        <end position="322"/>
    </location>
</feature>
<name>A0A6J5YFR5_9ZZZZ</name>
<keyword evidence="4" id="KW-0963">Cytoplasm</keyword>
<dbReference type="SUPFAM" id="SSF52540">
    <property type="entry name" value="P-loop containing nucleoside triphosphate hydrolases"/>
    <property type="match status" value="1"/>
</dbReference>
<dbReference type="InterPro" id="IPR027417">
    <property type="entry name" value="P-loop_NTPase"/>
</dbReference>
<comment type="subcellular location">
    <subcellularLocation>
        <location evidence="1">Cytoplasm</location>
    </subcellularLocation>
</comment>
<evidence type="ECO:0000256" key="4">
    <source>
        <dbReference type="ARBA" id="ARBA00022490"/>
    </source>
</evidence>
<dbReference type="GO" id="GO:0003697">
    <property type="term" value="F:single-stranded DNA binding"/>
    <property type="evidence" value="ECO:0007669"/>
    <property type="project" value="InterPro"/>
</dbReference>
<dbReference type="NCBIfam" id="TIGR00611">
    <property type="entry name" value="recf"/>
    <property type="match status" value="1"/>
</dbReference>
<dbReference type="Gene3D" id="1.20.1050.90">
    <property type="entry name" value="RecF/RecN/SMC, N-terminal domain"/>
    <property type="match status" value="1"/>
</dbReference>
<dbReference type="PANTHER" id="PTHR32182">
    <property type="entry name" value="DNA REPLICATION AND REPAIR PROTEIN RECF"/>
    <property type="match status" value="1"/>
</dbReference>
<sequence length="359" mass="38803">MHLQRLWLTDFRSYSTAELQFAPGLTALLGANGQGKTNIMEAVGYLATLSSFRGAPTEALIRRGAGSAVVRAEGEREGRSLLIEAEITASGRGRVQVNKQRLARTRDLLGALRVSVFAPDDLELVKGGPAERRRYLDETLVARKTSLDVLRTDLDRILRQRNALLKQSGGRLSAEVEATLMVWDAKLVDVGEALADARAALIEELAPVLRSSYDHVAGQSAHVDAVYDAPWRESGLGAALGAVRRDELRRGTSLVGPHRDELQLTIDGMPARTHASQGEQRSLALALRLAAHQVVTDSTGTPPILLLDDVFSELDPDRSWALLAHLPAGQTLLSSATGLPPGANPEQIFRIEDGTIRPS</sequence>
<dbReference type="HAMAP" id="MF_00365">
    <property type="entry name" value="RecF"/>
    <property type="match status" value="1"/>
</dbReference>
<dbReference type="EMBL" id="CAEMXZ010000034">
    <property type="protein sequence ID" value="CAB4323251.1"/>
    <property type="molecule type" value="Genomic_DNA"/>
</dbReference>
<dbReference type="AlphaFoldDB" id="A0A6J5YFR5"/>
<dbReference type="PANTHER" id="PTHR32182:SF0">
    <property type="entry name" value="DNA REPLICATION AND REPAIR PROTEIN RECF"/>
    <property type="match status" value="1"/>
</dbReference>
<evidence type="ECO:0000256" key="2">
    <source>
        <dbReference type="ARBA" id="ARBA00008016"/>
    </source>
</evidence>
<protein>
    <recommendedName>
        <fullName evidence="3">DNA replication and repair protein RecF</fullName>
    </recommendedName>
</protein>
<proteinExistence type="inferred from homology"/>
<evidence type="ECO:0000313" key="10">
    <source>
        <dbReference type="EMBL" id="CAB4323251.1"/>
    </source>
</evidence>